<evidence type="ECO:0008006" key="3">
    <source>
        <dbReference type="Google" id="ProtNLM"/>
    </source>
</evidence>
<dbReference type="NCBIfam" id="NF041384">
    <property type="entry name" value="YHS_seleno_dom"/>
    <property type="match status" value="1"/>
</dbReference>
<dbReference type="EMBL" id="BPQP01000034">
    <property type="protein sequence ID" value="GJD95238.1"/>
    <property type="molecule type" value="Genomic_DNA"/>
</dbReference>
<accession>A0ABQ4S036</accession>
<name>A0ABQ4S036_9HYPH</name>
<protein>
    <recommendedName>
        <fullName evidence="3">YHS domain-containing protein</fullName>
    </recommendedName>
</protein>
<sequence length="175" mass="19028">MNLEDGNMWLTRRRCLILAGVALLPFDRSQAGTPPRIPGSLALNGFDAVSYFLAAGGDPVPGRPQFELDWKGRVWRFASAANREAFRPYPDGYAPRLGGYDPLGVAEGRLVDTDPMVFALMPGPAARRLYLFRNEANRDAAAKRPALIAQAEALWPALGGLTDASLAEQATSEQR</sequence>
<dbReference type="Proteomes" id="UP001055125">
    <property type="component" value="Unassembled WGS sequence"/>
</dbReference>
<evidence type="ECO:0000313" key="2">
    <source>
        <dbReference type="Proteomes" id="UP001055125"/>
    </source>
</evidence>
<keyword evidence="2" id="KW-1185">Reference proteome</keyword>
<reference evidence="1" key="2">
    <citation type="submission" date="2021-08" db="EMBL/GenBank/DDBJ databases">
        <authorList>
            <person name="Tani A."/>
            <person name="Ola A."/>
            <person name="Ogura Y."/>
            <person name="Katsura K."/>
            <person name="Hayashi T."/>
        </authorList>
    </citation>
    <scope>NUCLEOTIDE SEQUENCE</scope>
    <source>
        <strain evidence="1">DSM 19015</strain>
    </source>
</reference>
<organism evidence="1 2">
    <name type="scientific">Methylobacterium iners</name>
    <dbReference type="NCBI Taxonomy" id="418707"/>
    <lineage>
        <taxon>Bacteria</taxon>
        <taxon>Pseudomonadati</taxon>
        <taxon>Pseudomonadota</taxon>
        <taxon>Alphaproteobacteria</taxon>
        <taxon>Hyphomicrobiales</taxon>
        <taxon>Methylobacteriaceae</taxon>
        <taxon>Methylobacterium</taxon>
    </lineage>
</organism>
<reference evidence="1" key="1">
    <citation type="journal article" date="2021" name="Front. Microbiol.">
        <title>Comprehensive Comparative Genomics and Phenotyping of Methylobacterium Species.</title>
        <authorList>
            <person name="Alessa O."/>
            <person name="Ogura Y."/>
            <person name="Fujitani Y."/>
            <person name="Takami H."/>
            <person name="Hayashi T."/>
            <person name="Sahin N."/>
            <person name="Tani A."/>
        </authorList>
    </citation>
    <scope>NUCLEOTIDE SEQUENCE</scope>
    <source>
        <strain evidence="1">DSM 19015</strain>
    </source>
</reference>
<gene>
    <name evidence="1" type="ORF">OCOJLMKI_2449</name>
</gene>
<evidence type="ECO:0000313" key="1">
    <source>
        <dbReference type="EMBL" id="GJD95238.1"/>
    </source>
</evidence>
<proteinExistence type="predicted"/>
<comment type="caution">
    <text evidence="1">The sequence shown here is derived from an EMBL/GenBank/DDBJ whole genome shotgun (WGS) entry which is preliminary data.</text>
</comment>